<dbReference type="CDD" id="cd03794">
    <property type="entry name" value="GT4_WbuB-like"/>
    <property type="match status" value="1"/>
</dbReference>
<name>A0A4Q9KIN5_PROTD</name>
<keyword evidence="2 5" id="KW-0808">Transferase</keyword>
<keyword evidence="6" id="KW-1185">Reference proteome</keyword>
<dbReference type="GO" id="GO:0016758">
    <property type="term" value="F:hexosyltransferase activity"/>
    <property type="evidence" value="ECO:0007669"/>
    <property type="project" value="TreeGrafter"/>
</dbReference>
<sequence>MNHKPVAVCYITQWYPPEPVGPSHWIPEKLATAGLEVRVLTGIPNWPTGEVAAGYQAWKPMRELVNGLRVRRTPLYPSHDSSAVRRFLNYASWALSATFFGLNDLRRSDIAIVHSSPATAALPAMAARLLFKRPYVLMIQDLWPDSIYSSGFLASKRARRVLDATVGRFVARSYAWAAHITVLSPSMKALLITRGVPADKITLVYNWIDENALAPAPADPELRESLGISPDDFVAMYAGAHGPAQGLDVLLDAMALVPTDSRIHLVMVGDGIDAPRLKARATALGLDNKVHFVGRVPQDRMPSMMAAADIQVACLKDTELFRVNMPSKIQTVLALGQPLLAVMAGDPAHVVDAAGAGWSADPNDAASVSAALQSASKQDSATMAAMGDAGRQAYFDQMASRVGAKLLSDVITRSLSEEAHEGETQ</sequence>
<evidence type="ECO:0000313" key="5">
    <source>
        <dbReference type="EMBL" id="TBT92205.1"/>
    </source>
</evidence>
<dbReference type="InterPro" id="IPR001296">
    <property type="entry name" value="Glyco_trans_1"/>
</dbReference>
<organism evidence="5 6">
    <name type="scientific">Propioniciclava tarda</name>
    <dbReference type="NCBI Taxonomy" id="433330"/>
    <lineage>
        <taxon>Bacteria</taxon>
        <taxon>Bacillati</taxon>
        <taxon>Actinomycetota</taxon>
        <taxon>Actinomycetes</taxon>
        <taxon>Propionibacteriales</taxon>
        <taxon>Propionibacteriaceae</taxon>
        <taxon>Propioniciclava</taxon>
    </lineage>
</organism>
<keyword evidence="1" id="KW-0328">Glycosyltransferase</keyword>
<dbReference type="OrthoDB" id="9808602at2"/>
<dbReference type="Gene3D" id="3.40.50.2000">
    <property type="entry name" value="Glycogen Phosphorylase B"/>
    <property type="match status" value="2"/>
</dbReference>
<evidence type="ECO:0000256" key="1">
    <source>
        <dbReference type="ARBA" id="ARBA00022676"/>
    </source>
</evidence>
<accession>A0A4Q9KIN5</accession>
<proteinExistence type="predicted"/>
<protein>
    <submittedName>
        <fullName evidence="5">Glycosyltransferase WbuB</fullName>
    </submittedName>
</protein>
<gene>
    <name evidence="5" type="ORF">ET996_13210</name>
</gene>
<evidence type="ECO:0000259" key="3">
    <source>
        <dbReference type="Pfam" id="PF00534"/>
    </source>
</evidence>
<dbReference type="GO" id="GO:1901137">
    <property type="term" value="P:carbohydrate derivative biosynthetic process"/>
    <property type="evidence" value="ECO:0007669"/>
    <property type="project" value="UniProtKB-ARBA"/>
</dbReference>
<comment type="caution">
    <text evidence="5">The sequence shown here is derived from an EMBL/GenBank/DDBJ whole genome shotgun (WGS) entry which is preliminary data.</text>
</comment>
<dbReference type="PANTHER" id="PTHR45947">
    <property type="entry name" value="SULFOQUINOVOSYL TRANSFERASE SQD2"/>
    <property type="match status" value="1"/>
</dbReference>
<dbReference type="PANTHER" id="PTHR45947:SF3">
    <property type="entry name" value="SULFOQUINOVOSYL TRANSFERASE SQD2"/>
    <property type="match status" value="1"/>
</dbReference>
<dbReference type="EMBL" id="SDMR01000021">
    <property type="protein sequence ID" value="TBT92205.1"/>
    <property type="molecule type" value="Genomic_DNA"/>
</dbReference>
<reference evidence="5 6" key="1">
    <citation type="submission" date="2019-01" db="EMBL/GenBank/DDBJ databases">
        <title>Lactibacter flavus gen. nov., sp. nov., a novel bacterium of the family Propionibacteriaceae isolated from raw milk and dairy products.</title>
        <authorList>
            <person name="Huptas C."/>
            <person name="Wenning M."/>
            <person name="Breitenwieser F."/>
            <person name="Doll E."/>
            <person name="Von Neubeck M."/>
            <person name="Busse H.-J."/>
            <person name="Scherer S."/>
        </authorList>
    </citation>
    <scope>NUCLEOTIDE SEQUENCE [LARGE SCALE GENOMIC DNA]</scope>
    <source>
        <strain evidence="5 6">DSM 22130</strain>
    </source>
</reference>
<dbReference type="Pfam" id="PF00534">
    <property type="entry name" value="Glycos_transf_1"/>
    <property type="match status" value="1"/>
</dbReference>
<dbReference type="Proteomes" id="UP000291933">
    <property type="component" value="Unassembled WGS sequence"/>
</dbReference>
<evidence type="ECO:0000259" key="4">
    <source>
        <dbReference type="Pfam" id="PF13579"/>
    </source>
</evidence>
<evidence type="ECO:0000313" key="6">
    <source>
        <dbReference type="Proteomes" id="UP000291933"/>
    </source>
</evidence>
<dbReference type="RefSeq" id="WP_131173031.1">
    <property type="nucleotide sequence ID" value="NZ_FXTL01000022.1"/>
</dbReference>
<feature type="domain" description="Glycosyl transferase family 1" evidence="3">
    <location>
        <begin position="220"/>
        <end position="392"/>
    </location>
</feature>
<dbReference type="SUPFAM" id="SSF53756">
    <property type="entry name" value="UDP-Glycosyltransferase/glycogen phosphorylase"/>
    <property type="match status" value="1"/>
</dbReference>
<evidence type="ECO:0000256" key="2">
    <source>
        <dbReference type="ARBA" id="ARBA00022679"/>
    </source>
</evidence>
<dbReference type="InterPro" id="IPR028098">
    <property type="entry name" value="Glyco_trans_4-like_N"/>
</dbReference>
<dbReference type="InterPro" id="IPR050194">
    <property type="entry name" value="Glycosyltransferase_grp1"/>
</dbReference>
<feature type="domain" description="Glycosyltransferase subfamily 4-like N-terminal" evidence="4">
    <location>
        <begin position="28"/>
        <end position="207"/>
    </location>
</feature>
<dbReference type="AlphaFoldDB" id="A0A4Q9KIN5"/>
<dbReference type="Pfam" id="PF13579">
    <property type="entry name" value="Glyco_trans_4_4"/>
    <property type="match status" value="1"/>
</dbReference>